<evidence type="ECO:0000313" key="1">
    <source>
        <dbReference type="EMBL" id="GAA4424904.1"/>
    </source>
</evidence>
<reference evidence="2" key="1">
    <citation type="journal article" date="2019" name="Int. J. Syst. Evol. Microbiol.">
        <title>The Global Catalogue of Microorganisms (GCM) 10K type strain sequencing project: providing services to taxonomists for standard genome sequencing and annotation.</title>
        <authorList>
            <consortium name="The Broad Institute Genomics Platform"/>
            <consortium name="The Broad Institute Genome Sequencing Center for Infectious Disease"/>
            <person name="Wu L."/>
            <person name="Ma J."/>
        </authorList>
    </citation>
    <scope>NUCLEOTIDE SEQUENCE [LARGE SCALE GENOMIC DNA]</scope>
    <source>
        <strain evidence="2">JCM 17810</strain>
    </source>
</reference>
<evidence type="ECO:0000313" key="2">
    <source>
        <dbReference type="Proteomes" id="UP001500622"/>
    </source>
</evidence>
<sequence>MAALLSLLCVLVLTACDGDEHETDETRAMEDELGRLDGVVEASVRYFDEDDDWLSIDLDLGNGRQAAAVPPLAHAVRSSVEASDYRDNDLIATIAWTDGEHEREMNAYGPARTLGALSNEVAAMTLLERHDFERVLLNVSDNATYARYAREIDITVPVNTPGRAFVRLYDILRTQLPDQGQETRFSLAYDDWETEPGHRRRFVALSSAAPELVDRADALLRSPVPEGWRGGTDLGVSVDGVGTAPQDQYLSLRMALEPTELRDADARTLEDRADDAAIMEPAHHLAETMATPVGRAMYDLTVANDAGYVEVAAFYSANCAQAWADDSGRSRAVWKTWVVAGGEPEDGATATHCPDA</sequence>
<name>A0ABP8L9Q6_9MICO</name>
<protein>
    <submittedName>
        <fullName evidence="1">Uncharacterized protein</fullName>
    </submittedName>
</protein>
<organism evidence="1 2">
    <name type="scientific">Georgenia halophila</name>
    <dbReference type="NCBI Taxonomy" id="620889"/>
    <lineage>
        <taxon>Bacteria</taxon>
        <taxon>Bacillati</taxon>
        <taxon>Actinomycetota</taxon>
        <taxon>Actinomycetes</taxon>
        <taxon>Micrococcales</taxon>
        <taxon>Bogoriellaceae</taxon>
        <taxon>Georgenia</taxon>
    </lineage>
</organism>
<keyword evidence="2" id="KW-1185">Reference proteome</keyword>
<dbReference type="EMBL" id="BAABGN010000009">
    <property type="protein sequence ID" value="GAA4424904.1"/>
    <property type="molecule type" value="Genomic_DNA"/>
</dbReference>
<comment type="caution">
    <text evidence="1">The sequence shown here is derived from an EMBL/GenBank/DDBJ whole genome shotgun (WGS) entry which is preliminary data.</text>
</comment>
<accession>A0ABP8L9Q6</accession>
<gene>
    <name evidence="1" type="ORF">GCM10023169_22020</name>
</gene>
<dbReference type="Proteomes" id="UP001500622">
    <property type="component" value="Unassembled WGS sequence"/>
</dbReference>
<proteinExistence type="predicted"/>